<sequence length="132" mass="15834">MPVEIRKRDMKLSDHNISRDKYNELKYFCLQYWQKKQEIDRNYGIDGFSQDGMPRGTSSSNPTEKKALRIAQLKRDTELIEQTAMEADAEIYPWILKNVTSGVPYEYMDVPMGRRKFYEARRYFFFLLAQKR</sequence>
<accession>A0A935C4G2</accession>
<proteinExistence type="predicted"/>
<dbReference type="EMBL" id="JAEQMG010000143">
    <property type="protein sequence ID" value="MBK6089552.1"/>
    <property type="molecule type" value="Genomic_DNA"/>
</dbReference>
<keyword evidence="2" id="KW-1185">Reference proteome</keyword>
<dbReference type="AlphaFoldDB" id="A0A935C4G2"/>
<comment type="caution">
    <text evidence="1">The sequence shown here is derived from an EMBL/GenBank/DDBJ whole genome shotgun (WGS) entry which is preliminary data.</text>
</comment>
<reference evidence="1" key="1">
    <citation type="submission" date="2021-01" db="EMBL/GenBank/DDBJ databases">
        <title>Genome public.</title>
        <authorList>
            <person name="Liu C."/>
            <person name="Sun Q."/>
        </authorList>
    </citation>
    <scope>NUCLEOTIDE SEQUENCE</scope>
    <source>
        <strain evidence="1">M6</strain>
    </source>
</reference>
<evidence type="ECO:0000313" key="2">
    <source>
        <dbReference type="Proteomes" id="UP000633365"/>
    </source>
</evidence>
<gene>
    <name evidence="1" type="ORF">JKK62_13035</name>
</gene>
<organism evidence="1 2">
    <name type="scientific">Ruminococcus difficilis</name>
    <dbReference type="NCBI Taxonomy" id="2763069"/>
    <lineage>
        <taxon>Bacteria</taxon>
        <taxon>Bacillati</taxon>
        <taxon>Bacillota</taxon>
        <taxon>Clostridia</taxon>
        <taxon>Eubacteriales</taxon>
        <taxon>Oscillospiraceae</taxon>
        <taxon>Ruminococcus</taxon>
    </lineage>
</organism>
<name>A0A935C4G2_9FIRM</name>
<protein>
    <submittedName>
        <fullName evidence="1">Uncharacterized protein</fullName>
    </submittedName>
</protein>
<evidence type="ECO:0000313" key="1">
    <source>
        <dbReference type="EMBL" id="MBK6089552.1"/>
    </source>
</evidence>
<dbReference type="Proteomes" id="UP000633365">
    <property type="component" value="Unassembled WGS sequence"/>
</dbReference>